<organism evidence="1 2">
    <name type="scientific">Portunus trituberculatus</name>
    <name type="common">Swimming crab</name>
    <name type="synonym">Neptunus trituberculatus</name>
    <dbReference type="NCBI Taxonomy" id="210409"/>
    <lineage>
        <taxon>Eukaryota</taxon>
        <taxon>Metazoa</taxon>
        <taxon>Ecdysozoa</taxon>
        <taxon>Arthropoda</taxon>
        <taxon>Crustacea</taxon>
        <taxon>Multicrustacea</taxon>
        <taxon>Malacostraca</taxon>
        <taxon>Eumalacostraca</taxon>
        <taxon>Eucarida</taxon>
        <taxon>Decapoda</taxon>
        <taxon>Pleocyemata</taxon>
        <taxon>Brachyura</taxon>
        <taxon>Eubrachyura</taxon>
        <taxon>Portunoidea</taxon>
        <taxon>Portunidae</taxon>
        <taxon>Portuninae</taxon>
        <taxon>Portunus</taxon>
    </lineage>
</organism>
<keyword evidence="2" id="KW-1185">Reference proteome</keyword>
<evidence type="ECO:0000313" key="2">
    <source>
        <dbReference type="Proteomes" id="UP000324222"/>
    </source>
</evidence>
<reference evidence="1 2" key="1">
    <citation type="submission" date="2019-05" db="EMBL/GenBank/DDBJ databases">
        <title>Another draft genome of Portunus trituberculatus and its Hox gene families provides insights of decapod evolution.</title>
        <authorList>
            <person name="Jeong J.-H."/>
            <person name="Song I."/>
            <person name="Kim S."/>
            <person name="Choi T."/>
            <person name="Kim D."/>
            <person name="Ryu S."/>
            <person name="Kim W."/>
        </authorList>
    </citation>
    <scope>NUCLEOTIDE SEQUENCE [LARGE SCALE GENOMIC DNA]</scope>
    <source>
        <tissue evidence="1">Muscle</tissue>
    </source>
</reference>
<comment type="caution">
    <text evidence="1">The sequence shown here is derived from an EMBL/GenBank/DDBJ whole genome shotgun (WGS) entry which is preliminary data.</text>
</comment>
<dbReference type="EMBL" id="VSRR010002765">
    <property type="protein sequence ID" value="MPC33124.1"/>
    <property type="molecule type" value="Genomic_DNA"/>
</dbReference>
<sequence>MVKRRPLPAADNNKYTTPDLQKRLHNHTYLAMSCAYPLPYYNMKQYKPHNFSLITYKIRFIVSISNAGDFVEGVENNFSSSLGMGEVGSEGRRLGRIAAKAATNVIRVHRECFATPTITTTTTIIRIPVRPSVLTHLPSSATPSIRTSPPIFAPDICKHTTYI</sequence>
<protein>
    <submittedName>
        <fullName evidence="1">Uncharacterized protein</fullName>
    </submittedName>
</protein>
<evidence type="ECO:0000313" key="1">
    <source>
        <dbReference type="EMBL" id="MPC33124.1"/>
    </source>
</evidence>
<dbReference type="AlphaFoldDB" id="A0A5B7EL10"/>
<gene>
    <name evidence="1" type="ORF">E2C01_026466</name>
</gene>
<accession>A0A5B7EL10</accession>
<proteinExistence type="predicted"/>
<name>A0A5B7EL10_PORTR</name>
<dbReference type="PROSITE" id="PS51257">
    <property type="entry name" value="PROKAR_LIPOPROTEIN"/>
    <property type="match status" value="1"/>
</dbReference>
<dbReference type="Proteomes" id="UP000324222">
    <property type="component" value="Unassembled WGS sequence"/>
</dbReference>